<keyword evidence="2" id="KW-1185">Reference proteome</keyword>
<sequence>MIFAHPFDFFYYFCRFFLSYPRLTQRNMFGTISFFHLVEGLEQATEAACGICCECRVSRDRIELLETIRRTTITIWWIGAWSLSRSKFTTLEPEDKRQTLIEASGLLHTQHQRHLQRHYHFD</sequence>
<evidence type="ECO:0000313" key="2">
    <source>
        <dbReference type="Proteomes" id="UP001303046"/>
    </source>
</evidence>
<gene>
    <name evidence="1" type="primary">Necator_chrII.g7526</name>
    <name evidence="1" type="ORF">RB195_019732</name>
</gene>
<dbReference type="Proteomes" id="UP001303046">
    <property type="component" value="Unassembled WGS sequence"/>
</dbReference>
<dbReference type="EMBL" id="JAVFWL010000002">
    <property type="protein sequence ID" value="KAK6737215.1"/>
    <property type="molecule type" value="Genomic_DNA"/>
</dbReference>
<protein>
    <submittedName>
        <fullName evidence="1">Uncharacterized protein</fullName>
    </submittedName>
</protein>
<evidence type="ECO:0000313" key="1">
    <source>
        <dbReference type="EMBL" id="KAK6737215.1"/>
    </source>
</evidence>
<accession>A0ABR1CGJ8</accession>
<comment type="caution">
    <text evidence="1">The sequence shown here is derived from an EMBL/GenBank/DDBJ whole genome shotgun (WGS) entry which is preliminary data.</text>
</comment>
<reference evidence="1 2" key="1">
    <citation type="submission" date="2023-08" db="EMBL/GenBank/DDBJ databases">
        <title>A Necator americanus chromosomal reference genome.</title>
        <authorList>
            <person name="Ilik V."/>
            <person name="Petrzelkova K.J."/>
            <person name="Pardy F."/>
            <person name="Fuh T."/>
            <person name="Niatou-Singa F.S."/>
            <person name="Gouil Q."/>
            <person name="Baker L."/>
            <person name="Ritchie M.E."/>
            <person name="Jex A.R."/>
            <person name="Gazzola D."/>
            <person name="Li H."/>
            <person name="Toshio Fujiwara R."/>
            <person name="Zhan B."/>
            <person name="Aroian R.V."/>
            <person name="Pafco B."/>
            <person name="Schwarz E.M."/>
        </authorList>
    </citation>
    <scope>NUCLEOTIDE SEQUENCE [LARGE SCALE GENOMIC DNA]</scope>
    <source>
        <strain evidence="1 2">Aroian</strain>
        <tissue evidence="1">Whole animal</tissue>
    </source>
</reference>
<organism evidence="1 2">
    <name type="scientific">Necator americanus</name>
    <name type="common">Human hookworm</name>
    <dbReference type="NCBI Taxonomy" id="51031"/>
    <lineage>
        <taxon>Eukaryota</taxon>
        <taxon>Metazoa</taxon>
        <taxon>Ecdysozoa</taxon>
        <taxon>Nematoda</taxon>
        <taxon>Chromadorea</taxon>
        <taxon>Rhabditida</taxon>
        <taxon>Rhabditina</taxon>
        <taxon>Rhabditomorpha</taxon>
        <taxon>Strongyloidea</taxon>
        <taxon>Ancylostomatidae</taxon>
        <taxon>Bunostominae</taxon>
        <taxon>Necator</taxon>
    </lineage>
</organism>
<proteinExistence type="predicted"/>
<name>A0ABR1CGJ8_NECAM</name>